<dbReference type="RefSeq" id="WP_190605276.1">
    <property type="nucleotide sequence ID" value="NZ_CP021056.1"/>
</dbReference>
<accession>A0A975TBA2</accession>
<dbReference type="EMBL" id="CP021056">
    <property type="protein sequence ID" value="QXE25638.1"/>
    <property type="molecule type" value="Genomic_DNA"/>
</dbReference>
<dbReference type="AlphaFoldDB" id="A0A975TBA2"/>
<organism evidence="1 2">
    <name type="scientific">Richelia sinica FACHB-800</name>
    <dbReference type="NCBI Taxonomy" id="1357546"/>
    <lineage>
        <taxon>Bacteria</taxon>
        <taxon>Bacillati</taxon>
        <taxon>Cyanobacteriota</taxon>
        <taxon>Cyanophyceae</taxon>
        <taxon>Nostocales</taxon>
        <taxon>Nostocaceae</taxon>
        <taxon>Richelia</taxon>
    </lineage>
</organism>
<evidence type="ECO:0000313" key="1">
    <source>
        <dbReference type="EMBL" id="QXE25638.1"/>
    </source>
</evidence>
<gene>
    <name evidence="1" type="ORF">B6N60_04358</name>
</gene>
<name>A0A975TBA2_9NOST</name>
<sequence length="79" mass="8668">MSNVNLSIAVDENYLNQIQEVAQNLQSAGMNVEQMLDNLGIITGSCDSEKVESLSQVEGVSHVELSREYQLPSPESDLQ</sequence>
<proteinExistence type="predicted"/>
<evidence type="ECO:0000313" key="2">
    <source>
        <dbReference type="Proteomes" id="UP000683511"/>
    </source>
</evidence>
<reference evidence="1" key="1">
    <citation type="submission" date="2017-04" db="EMBL/GenBank/DDBJ databases">
        <title>Genome deletions in a multicellular cyanobacterial endosymbiont for morphological adaptation in marine diatoms.</title>
        <authorList>
            <person name="Wang Y."/>
            <person name="Gao H."/>
            <person name="Li R."/>
            <person name="Xu X."/>
        </authorList>
    </citation>
    <scope>NUCLEOTIDE SEQUENCE</scope>
    <source>
        <strain evidence="1">FACHB 800</strain>
    </source>
</reference>
<protein>
    <submittedName>
        <fullName evidence="1">Keto-hydroxyglutarate-aldolase/keto-deoxy-phosphogluconate aldolase</fullName>
    </submittedName>
</protein>
<dbReference type="Proteomes" id="UP000683511">
    <property type="component" value="Chromosome"/>
</dbReference>
<keyword evidence="2" id="KW-1185">Reference proteome</keyword>
<dbReference type="KEGG" id="rsin:B6N60_04358"/>